<dbReference type="Proteomes" id="UP001223501">
    <property type="component" value="Chromosome"/>
</dbReference>
<protein>
    <recommendedName>
        <fullName evidence="4">DUF3857 domain-containing protein</fullName>
    </recommendedName>
</protein>
<name>A0ABY8V650_9FLAO</name>
<feature type="signal peptide" evidence="1">
    <location>
        <begin position="1"/>
        <end position="18"/>
    </location>
</feature>
<sequence length="222" mass="25923">MKKILYIGFLMLFSISWAQVGINTDKPTRDLHVEGNLRVRNLQNKASDDDYSKVLAVDNNGNVDYINKNNLMPDMTEQVNKKVQNNLYTTTDGRPLPDKTLTCGRFIFKFRDNDAKVSFRLIESPSILSPVKVYVTFEQNFVPYNSDDGFQYEASSSTRDFNSINYRTYQDIPVTSGQAKIRDGEYNELYISYPREEQFYRITFYRVKQNGETYFVNTCEQF</sequence>
<dbReference type="EMBL" id="CP106831">
    <property type="protein sequence ID" value="WIH96225.1"/>
    <property type="molecule type" value="Genomic_DNA"/>
</dbReference>
<feature type="chain" id="PRO_5046959521" description="DUF3857 domain-containing protein" evidence="1">
    <location>
        <begin position="19"/>
        <end position="222"/>
    </location>
</feature>
<organism evidence="2 3">
    <name type="scientific">Empedobacter falsenii</name>
    <dbReference type="NCBI Taxonomy" id="343874"/>
    <lineage>
        <taxon>Bacteria</taxon>
        <taxon>Pseudomonadati</taxon>
        <taxon>Bacteroidota</taxon>
        <taxon>Flavobacteriia</taxon>
        <taxon>Flavobacteriales</taxon>
        <taxon>Weeksellaceae</taxon>
        <taxon>Empedobacter</taxon>
    </lineage>
</organism>
<proteinExistence type="predicted"/>
<reference evidence="2 3" key="1">
    <citation type="submission" date="2022-09" db="EMBL/GenBank/DDBJ databases">
        <title>Whole genome sequencing analysis of tet(X)-positive Empedobacter falsenii YWS9-3.</title>
        <authorList>
            <person name="Chen C."/>
            <person name="Lv Y.-L."/>
        </authorList>
    </citation>
    <scope>NUCLEOTIDE SEQUENCE [LARGE SCALE GENOMIC DNA]</scope>
    <source>
        <strain evidence="2 3">YWS9-3_T</strain>
    </source>
</reference>
<evidence type="ECO:0000313" key="3">
    <source>
        <dbReference type="Proteomes" id="UP001223501"/>
    </source>
</evidence>
<gene>
    <name evidence="2" type="ORF">OBA43_07990</name>
</gene>
<keyword evidence="1" id="KW-0732">Signal</keyword>
<evidence type="ECO:0000256" key="1">
    <source>
        <dbReference type="SAM" id="SignalP"/>
    </source>
</evidence>
<accession>A0ABY8V650</accession>
<dbReference type="RefSeq" id="WP_284582866.1">
    <property type="nucleotide sequence ID" value="NZ_CP106831.1"/>
</dbReference>
<evidence type="ECO:0000313" key="2">
    <source>
        <dbReference type="EMBL" id="WIH96225.1"/>
    </source>
</evidence>
<evidence type="ECO:0008006" key="4">
    <source>
        <dbReference type="Google" id="ProtNLM"/>
    </source>
</evidence>
<keyword evidence="3" id="KW-1185">Reference proteome</keyword>